<dbReference type="SUPFAM" id="SSF55874">
    <property type="entry name" value="ATPase domain of HSP90 chaperone/DNA topoisomerase II/histidine kinase"/>
    <property type="match status" value="1"/>
</dbReference>
<evidence type="ECO:0000256" key="4">
    <source>
        <dbReference type="ARBA" id="ARBA00023015"/>
    </source>
</evidence>
<feature type="domain" description="Histidine kinase" evidence="10">
    <location>
        <begin position="462"/>
        <end position="680"/>
    </location>
</feature>
<dbReference type="InterPro" id="IPR009057">
    <property type="entry name" value="Homeodomain-like_sf"/>
</dbReference>
<feature type="modified residue" description="4-aspartylphosphate" evidence="7">
    <location>
        <position position="767"/>
    </location>
</feature>
<dbReference type="InterPro" id="IPR018062">
    <property type="entry name" value="HTH_AraC-typ_CS"/>
</dbReference>
<evidence type="ECO:0000256" key="5">
    <source>
        <dbReference type="ARBA" id="ARBA00023125"/>
    </source>
</evidence>
<dbReference type="SMART" id="SM00028">
    <property type="entry name" value="TPR"/>
    <property type="match status" value="3"/>
</dbReference>
<dbReference type="SUPFAM" id="SSF48452">
    <property type="entry name" value="TPR-like"/>
    <property type="match status" value="2"/>
</dbReference>
<evidence type="ECO:0000256" key="8">
    <source>
        <dbReference type="SAM" id="Phobius"/>
    </source>
</evidence>
<accession>A0ABP8K6A5</accession>
<dbReference type="SUPFAM" id="SSF47384">
    <property type="entry name" value="Homodimeric domain of signal transducing histidine kinase"/>
    <property type="match status" value="1"/>
</dbReference>
<dbReference type="Gene3D" id="1.10.287.130">
    <property type="match status" value="1"/>
</dbReference>
<dbReference type="InterPro" id="IPR018060">
    <property type="entry name" value="HTH_AraC"/>
</dbReference>
<dbReference type="EC" id="2.7.13.3" evidence="2"/>
<dbReference type="Gene3D" id="1.10.10.60">
    <property type="entry name" value="Homeodomain-like"/>
    <property type="match status" value="1"/>
</dbReference>
<dbReference type="EMBL" id="BAABHB010000002">
    <property type="protein sequence ID" value="GAA4401025.1"/>
    <property type="molecule type" value="Genomic_DNA"/>
</dbReference>
<dbReference type="InterPro" id="IPR011990">
    <property type="entry name" value="TPR-like_helical_dom_sf"/>
</dbReference>
<evidence type="ECO:0000256" key="7">
    <source>
        <dbReference type="PROSITE-ProRule" id="PRU00169"/>
    </source>
</evidence>
<dbReference type="Pfam" id="PF13424">
    <property type="entry name" value="TPR_12"/>
    <property type="match status" value="1"/>
</dbReference>
<dbReference type="InterPro" id="IPR003661">
    <property type="entry name" value="HisK_dim/P_dom"/>
</dbReference>
<dbReference type="InterPro" id="IPR004358">
    <property type="entry name" value="Sig_transdc_His_kin-like_C"/>
</dbReference>
<dbReference type="InterPro" id="IPR005467">
    <property type="entry name" value="His_kinase_dom"/>
</dbReference>
<sequence length="969" mass="108194">MADSLRFVLRHRPAADTTRVYLLNLLSKVMADHNLTAADSLNREALRLAQRLGHLSSEVNSLMRSADLAGVKKKFAMAETIYRKTLQRVEAKKDTVLLCTIQTGLVNLLQSQDRYDDALALLARQRKLVKALGNKRLLIGNLSETADTYIARGNYARALDNELAALSVAEEIQDTLLTIQANSSLGLLYTITKDFGRALDYQHKALDLARLFRNTYLVSIALSRTGETLLAQDKPQPAVDYFRQALAIARPFGSATMIATCEGDLADALERTGTYPEALMHSYRSWAYLKTTGSQSMKAWILALLSRTYLHTGRPDSAVLLGRQSFQLARQVGHKEYGRDAANVLAEAYARLNNYKKAYEYQGHYLAYRDSLLNEETTRRIAILNNQSDMASKQAQIALLQKNDQLKAIETKRQRLILWSLLAVVLLTLALVVVLIRNNQHKQQQTDHLRALDELKTRFFSNITHEFRTPLSLIILPAEQLQQDITLPEPVRRSLTGIHRNARQLLRLINQLLDLSKLEAGSVVVTQVTGRPVEFIGQTVDLFRSAAEEKGIRLEFSSEPSATDYLFDADKWEKIVYNLLSNALKFTPPDGHIQVHARITDPEHLELQVVDTGIGIAADKLPHIFDRFYQADDTRTRSYEGSGIGLALVKELTQLLGGEITVASEPGRGTRFDLCLPIQPAGSDNGLPAPVMPVDNGWDHPTEIPEASATGMPVTGKPVVLVVEDNPELRMLLAQGLTALYRVLTAPNGREGWQRAQLDLPDIILSDVMMPDMDGYELCRLVKTAPETSHIAVILLTARAAPESRLEGLLQGADDYLAKPFHFAELQLRIRNILDRRQKLRDYFSLPLPVVEADGFPEPDEDPFLNKLYTIINENLDSSGFGVEELAAAGGISRRTLNRKLTMLAGMSANDFIRRYRLKRAAELLRSGCAVADTAYRVGFDNPSYFTSVFKDVYKKTPSDYCNQLSQGG</sequence>
<dbReference type="CDD" id="cd00082">
    <property type="entry name" value="HisKA"/>
    <property type="match status" value="1"/>
</dbReference>
<dbReference type="SUPFAM" id="SSF46689">
    <property type="entry name" value="Homeodomain-like"/>
    <property type="match status" value="1"/>
</dbReference>
<dbReference type="PANTHER" id="PTHR43547:SF2">
    <property type="entry name" value="HYBRID SIGNAL TRANSDUCTION HISTIDINE KINASE C"/>
    <property type="match status" value="1"/>
</dbReference>
<keyword evidence="13" id="KW-1185">Reference proteome</keyword>
<dbReference type="SMART" id="SM00388">
    <property type="entry name" value="HisKA"/>
    <property type="match status" value="1"/>
</dbReference>
<evidence type="ECO:0000259" key="11">
    <source>
        <dbReference type="PROSITE" id="PS50110"/>
    </source>
</evidence>
<evidence type="ECO:0000259" key="10">
    <source>
        <dbReference type="PROSITE" id="PS50109"/>
    </source>
</evidence>
<organism evidence="12 13">
    <name type="scientific">Nibrella viscosa</name>
    <dbReference type="NCBI Taxonomy" id="1084524"/>
    <lineage>
        <taxon>Bacteria</taxon>
        <taxon>Pseudomonadati</taxon>
        <taxon>Bacteroidota</taxon>
        <taxon>Cytophagia</taxon>
        <taxon>Cytophagales</taxon>
        <taxon>Spirosomataceae</taxon>
        <taxon>Nibrella</taxon>
    </lineage>
</organism>
<evidence type="ECO:0000313" key="13">
    <source>
        <dbReference type="Proteomes" id="UP001500936"/>
    </source>
</evidence>
<dbReference type="Gene3D" id="3.30.565.10">
    <property type="entry name" value="Histidine kinase-like ATPase, C-terminal domain"/>
    <property type="match status" value="1"/>
</dbReference>
<dbReference type="Pfam" id="PF02518">
    <property type="entry name" value="HATPase_c"/>
    <property type="match status" value="1"/>
</dbReference>
<feature type="domain" description="HTH araC/xylS-type" evidence="9">
    <location>
        <begin position="866"/>
        <end position="964"/>
    </location>
</feature>
<evidence type="ECO:0000256" key="6">
    <source>
        <dbReference type="ARBA" id="ARBA00023163"/>
    </source>
</evidence>
<gene>
    <name evidence="12" type="ORF">GCM10023187_14790</name>
</gene>
<keyword evidence="8" id="KW-0812">Transmembrane</keyword>
<dbReference type="PRINTS" id="PR00344">
    <property type="entry name" value="BCTRLSENSOR"/>
</dbReference>
<reference evidence="13" key="1">
    <citation type="journal article" date="2019" name="Int. J. Syst. Evol. Microbiol.">
        <title>The Global Catalogue of Microorganisms (GCM) 10K type strain sequencing project: providing services to taxonomists for standard genome sequencing and annotation.</title>
        <authorList>
            <consortium name="The Broad Institute Genomics Platform"/>
            <consortium name="The Broad Institute Genome Sequencing Center for Infectious Disease"/>
            <person name="Wu L."/>
            <person name="Ma J."/>
        </authorList>
    </citation>
    <scope>NUCLEOTIDE SEQUENCE [LARGE SCALE GENOMIC DNA]</scope>
    <source>
        <strain evidence="13">JCM 17925</strain>
    </source>
</reference>
<evidence type="ECO:0000313" key="12">
    <source>
        <dbReference type="EMBL" id="GAA4401025.1"/>
    </source>
</evidence>
<feature type="domain" description="Response regulatory" evidence="11">
    <location>
        <begin position="719"/>
        <end position="834"/>
    </location>
</feature>
<dbReference type="PROSITE" id="PS50109">
    <property type="entry name" value="HIS_KIN"/>
    <property type="match status" value="1"/>
</dbReference>
<dbReference type="SMART" id="SM00448">
    <property type="entry name" value="REC"/>
    <property type="match status" value="1"/>
</dbReference>
<feature type="transmembrane region" description="Helical" evidence="8">
    <location>
        <begin position="416"/>
        <end position="436"/>
    </location>
</feature>
<dbReference type="InterPro" id="IPR019734">
    <property type="entry name" value="TPR_rpt"/>
</dbReference>
<name>A0ABP8K6A5_9BACT</name>
<dbReference type="Gene3D" id="1.25.40.10">
    <property type="entry name" value="Tetratricopeptide repeat domain"/>
    <property type="match status" value="2"/>
</dbReference>
<keyword evidence="5" id="KW-0238">DNA-binding</keyword>
<dbReference type="SUPFAM" id="SSF52172">
    <property type="entry name" value="CheY-like"/>
    <property type="match status" value="1"/>
</dbReference>
<dbReference type="InterPro" id="IPR036890">
    <property type="entry name" value="HATPase_C_sf"/>
</dbReference>
<comment type="catalytic activity">
    <reaction evidence="1">
        <text>ATP + protein L-histidine = ADP + protein N-phospho-L-histidine.</text>
        <dbReference type="EC" id="2.7.13.3"/>
    </reaction>
</comment>
<keyword evidence="4" id="KW-0805">Transcription regulation</keyword>
<dbReference type="SMART" id="SM00387">
    <property type="entry name" value="HATPase_c"/>
    <property type="match status" value="1"/>
</dbReference>
<dbReference type="CDD" id="cd16922">
    <property type="entry name" value="HATPase_EvgS-ArcB-TorS-like"/>
    <property type="match status" value="1"/>
</dbReference>
<dbReference type="Gene3D" id="3.40.50.2300">
    <property type="match status" value="1"/>
</dbReference>
<dbReference type="InterPro" id="IPR001789">
    <property type="entry name" value="Sig_transdc_resp-reg_receiver"/>
</dbReference>
<keyword evidence="8" id="KW-1133">Transmembrane helix</keyword>
<dbReference type="InterPro" id="IPR011006">
    <property type="entry name" value="CheY-like_superfamily"/>
</dbReference>
<keyword evidence="8" id="KW-0472">Membrane</keyword>
<dbReference type="Proteomes" id="UP001500936">
    <property type="component" value="Unassembled WGS sequence"/>
</dbReference>
<evidence type="ECO:0000256" key="2">
    <source>
        <dbReference type="ARBA" id="ARBA00012438"/>
    </source>
</evidence>
<dbReference type="Pfam" id="PF12833">
    <property type="entry name" value="HTH_18"/>
    <property type="match status" value="1"/>
</dbReference>
<dbReference type="Pfam" id="PF00072">
    <property type="entry name" value="Response_reg"/>
    <property type="match status" value="1"/>
</dbReference>
<evidence type="ECO:0000256" key="1">
    <source>
        <dbReference type="ARBA" id="ARBA00000085"/>
    </source>
</evidence>
<dbReference type="PROSITE" id="PS00041">
    <property type="entry name" value="HTH_ARAC_FAMILY_1"/>
    <property type="match status" value="1"/>
</dbReference>
<dbReference type="SMART" id="SM00342">
    <property type="entry name" value="HTH_ARAC"/>
    <property type="match status" value="1"/>
</dbReference>
<dbReference type="PANTHER" id="PTHR43547">
    <property type="entry name" value="TWO-COMPONENT HISTIDINE KINASE"/>
    <property type="match status" value="1"/>
</dbReference>
<dbReference type="PROSITE" id="PS01124">
    <property type="entry name" value="HTH_ARAC_FAMILY_2"/>
    <property type="match status" value="1"/>
</dbReference>
<keyword evidence="6" id="KW-0804">Transcription</keyword>
<evidence type="ECO:0000259" key="9">
    <source>
        <dbReference type="PROSITE" id="PS01124"/>
    </source>
</evidence>
<protein>
    <recommendedName>
        <fullName evidence="2">histidine kinase</fullName>
        <ecNumber evidence="2">2.7.13.3</ecNumber>
    </recommendedName>
</protein>
<keyword evidence="3 7" id="KW-0597">Phosphoprotein</keyword>
<dbReference type="InterPro" id="IPR003594">
    <property type="entry name" value="HATPase_dom"/>
</dbReference>
<proteinExistence type="predicted"/>
<dbReference type="Pfam" id="PF00512">
    <property type="entry name" value="HisKA"/>
    <property type="match status" value="1"/>
</dbReference>
<evidence type="ECO:0000256" key="3">
    <source>
        <dbReference type="ARBA" id="ARBA00022553"/>
    </source>
</evidence>
<dbReference type="PROSITE" id="PS50110">
    <property type="entry name" value="RESPONSE_REGULATORY"/>
    <property type="match status" value="1"/>
</dbReference>
<comment type="caution">
    <text evidence="12">The sequence shown here is derived from an EMBL/GenBank/DDBJ whole genome shotgun (WGS) entry which is preliminary data.</text>
</comment>
<dbReference type="InterPro" id="IPR036097">
    <property type="entry name" value="HisK_dim/P_sf"/>
</dbReference>